<gene>
    <name evidence="3" type="ORF">HMPREF9498_00300</name>
</gene>
<evidence type="ECO:0000256" key="1">
    <source>
        <dbReference type="ARBA" id="ARBA00022801"/>
    </source>
</evidence>
<dbReference type="EMBL" id="AEBR01000006">
    <property type="protein sequence ID" value="EFM84072.1"/>
    <property type="molecule type" value="Genomic_DNA"/>
</dbReference>
<proteinExistence type="predicted"/>
<dbReference type="SUPFAM" id="SSF109604">
    <property type="entry name" value="HD-domain/PDEase-like"/>
    <property type="match status" value="1"/>
</dbReference>
<dbReference type="Proteomes" id="UP000004846">
    <property type="component" value="Unassembled WGS sequence"/>
</dbReference>
<evidence type="ECO:0000313" key="4">
    <source>
        <dbReference type="Proteomes" id="UP000004846"/>
    </source>
</evidence>
<evidence type="ECO:0000313" key="3">
    <source>
        <dbReference type="EMBL" id="EFM84072.1"/>
    </source>
</evidence>
<dbReference type="CDD" id="cd00077">
    <property type="entry name" value="HDc"/>
    <property type="match status" value="1"/>
</dbReference>
<dbReference type="InterPro" id="IPR023293">
    <property type="entry name" value="dGTP_triP_hydro_central_sf"/>
</dbReference>
<reference evidence="3 4" key="1">
    <citation type="submission" date="2010-07" db="EMBL/GenBank/DDBJ databases">
        <authorList>
            <person name="Sid Ahmed O."/>
        </authorList>
    </citation>
    <scope>NUCLEOTIDE SEQUENCE [LARGE SCALE GENOMIC DNA]</scope>
    <source>
        <strain evidence="3 4">TX4248</strain>
    </source>
</reference>
<evidence type="ECO:0000259" key="2">
    <source>
        <dbReference type="PROSITE" id="PS51831"/>
    </source>
</evidence>
<organism evidence="3 4">
    <name type="scientific">Enterococcus faecalis TX4248</name>
    <dbReference type="NCBI Taxonomy" id="749495"/>
    <lineage>
        <taxon>Bacteria</taxon>
        <taxon>Bacillati</taxon>
        <taxon>Bacillota</taxon>
        <taxon>Bacilli</taxon>
        <taxon>Lactobacillales</taxon>
        <taxon>Enterococcaceae</taxon>
        <taxon>Enterococcus</taxon>
    </lineage>
</organism>
<dbReference type="PROSITE" id="PS51831">
    <property type="entry name" value="HD"/>
    <property type="match status" value="1"/>
</dbReference>
<dbReference type="EC" id="3.1.5.1" evidence="3"/>
<dbReference type="InterPro" id="IPR027432">
    <property type="entry name" value="dGTP_triphosphohydrolase_C"/>
</dbReference>
<dbReference type="GO" id="GO:0006203">
    <property type="term" value="P:dGTP catabolic process"/>
    <property type="evidence" value="ECO:0007669"/>
    <property type="project" value="TreeGrafter"/>
</dbReference>
<dbReference type="AlphaFoldDB" id="A0A125W928"/>
<dbReference type="Gene3D" id="1.10.3550.10">
    <property type="entry name" value="eoxyguanosinetriphosphate triphosphohydrolase domain-like"/>
    <property type="match status" value="1"/>
</dbReference>
<dbReference type="PANTHER" id="PTHR11373">
    <property type="entry name" value="DEOXYNUCLEOSIDE TRIPHOSPHATE TRIPHOSPHOHYDROLASE"/>
    <property type="match status" value="1"/>
</dbReference>
<dbReference type="RefSeq" id="WP_002371997.1">
    <property type="nucleotide sequence ID" value="NZ_GL454412.1"/>
</dbReference>
<dbReference type="InterPro" id="IPR003607">
    <property type="entry name" value="HD/PDEase_dom"/>
</dbReference>
<dbReference type="Gene3D" id="1.10.3210.10">
    <property type="entry name" value="Hypothetical protein af1432"/>
    <property type="match status" value="1"/>
</dbReference>
<dbReference type="Pfam" id="PF01966">
    <property type="entry name" value="HD"/>
    <property type="match status" value="1"/>
</dbReference>
<name>A0A125W928_ENTFL</name>
<dbReference type="GO" id="GO:0008832">
    <property type="term" value="F:dGTPase activity"/>
    <property type="evidence" value="ECO:0007669"/>
    <property type="project" value="UniProtKB-EC"/>
</dbReference>
<dbReference type="HOGENOM" id="CLU_028163_2_0_9"/>
<sequence length="453" mass="53048">MKMNWRQLVGTYRISDNGKQYQNDWLNKQVDLATELRKSFDSDYRRVIKSDAFRRLQDKTQVFPLERNDFVRTRLTHSLEVAMHSRDILRLVISQLNERNIEVMELSECYRLLETAALIHDIGNPPFGHFGEEAIRIWFEKNGPLYACWSDFSEQQQNDFLNFEGNAQTIRLLTKLHHDNGTSKAGMKLTATTLDTVIKYTASSDQLNKQQLLSKKVGYFYSEKQVFNAIKFATGTQNKRHPLVFLLEASDDIAYTFSDIEDAYNYGLYSYQDLKQFVDGQTGTKKFLMLEKDKTEEATLQEFLRKTQRAVCQSVAKNFANHYDLIMRGIYHNEIIIEDCDEVKCFQALKNFSRAYVFQTKTILDQEVLGFNIINRLLDEFVPVVLKYEKVSMNKYEERIFNNISESAKALYRREAKNATEAEKDYYRLKMAVDFVCNMTDGYAKKVYDTLFT</sequence>
<protein>
    <submittedName>
        <fullName evidence="3">Putative dGTPase</fullName>
        <ecNumber evidence="3">3.1.5.1</ecNumber>
    </submittedName>
</protein>
<dbReference type="InterPro" id="IPR006261">
    <property type="entry name" value="dGTPase"/>
</dbReference>
<dbReference type="NCBIfam" id="NF002205">
    <property type="entry name" value="PRK01096.1"/>
    <property type="match status" value="1"/>
</dbReference>
<keyword evidence="1 3" id="KW-0378">Hydrolase</keyword>
<feature type="domain" description="HD" evidence="2">
    <location>
        <begin position="74"/>
        <end position="256"/>
    </location>
</feature>
<accession>A0A125W928</accession>
<dbReference type="Gene3D" id="1.10.3410.10">
    <property type="entry name" value="putative deoxyguanosinetriphosphate triphosphohydrolase like domain"/>
    <property type="match status" value="1"/>
</dbReference>
<comment type="caution">
    <text evidence="3">The sequence shown here is derived from an EMBL/GenBank/DDBJ whole genome shotgun (WGS) entry which is preliminary data.</text>
</comment>
<dbReference type="InterPro" id="IPR050135">
    <property type="entry name" value="dGTPase-like"/>
</dbReference>
<dbReference type="InterPro" id="IPR006674">
    <property type="entry name" value="HD_domain"/>
</dbReference>
<dbReference type="NCBIfam" id="TIGR01353">
    <property type="entry name" value="dGTP_triPase"/>
    <property type="match status" value="1"/>
</dbReference>
<dbReference type="SMART" id="SM00471">
    <property type="entry name" value="HDc"/>
    <property type="match status" value="1"/>
</dbReference>
<dbReference type="PANTHER" id="PTHR11373:SF32">
    <property type="entry name" value="DEOXYGUANOSINETRIPHOSPHATE TRIPHOSPHOHYDROLASE"/>
    <property type="match status" value="1"/>
</dbReference>